<comment type="caution">
    <text evidence="2">The sequence shown here is derived from an EMBL/GenBank/DDBJ whole genome shotgun (WGS) entry which is preliminary data.</text>
</comment>
<accession>A0AAP0QHI2</accession>
<gene>
    <name evidence="2" type="ORF">WN944_003366</name>
</gene>
<evidence type="ECO:0000256" key="1">
    <source>
        <dbReference type="SAM" id="MobiDB-lite"/>
    </source>
</evidence>
<name>A0AAP0QHI2_9ROSI</name>
<feature type="compositionally biased region" description="Low complexity" evidence="1">
    <location>
        <begin position="25"/>
        <end position="37"/>
    </location>
</feature>
<dbReference type="EMBL" id="JBCGBO010000006">
    <property type="protein sequence ID" value="KAK9192673.1"/>
    <property type="molecule type" value="Genomic_DNA"/>
</dbReference>
<dbReference type="Proteomes" id="UP001428341">
    <property type="component" value="Unassembled WGS sequence"/>
</dbReference>
<evidence type="ECO:0000313" key="3">
    <source>
        <dbReference type="Proteomes" id="UP001428341"/>
    </source>
</evidence>
<keyword evidence="3" id="KW-1185">Reference proteome</keyword>
<reference evidence="2 3" key="1">
    <citation type="submission" date="2024-05" db="EMBL/GenBank/DDBJ databases">
        <title>Haplotype-resolved chromosome-level genome assembly of Huyou (Citrus changshanensis).</title>
        <authorList>
            <person name="Miao C."/>
            <person name="Chen W."/>
            <person name="Wu Y."/>
            <person name="Wang L."/>
            <person name="Zhao S."/>
            <person name="Grierson D."/>
            <person name="Xu C."/>
            <person name="Chen K."/>
        </authorList>
    </citation>
    <scope>NUCLEOTIDE SEQUENCE [LARGE SCALE GENOMIC DNA]</scope>
    <source>
        <strain evidence="2">01-14</strain>
        <tissue evidence="2">Leaf</tissue>
    </source>
</reference>
<sequence>MEQKIIRTYTEVLTVILEYRKTNYSSLSPSLSTKSNPIKAIRPPKPSENDDNDGHDAVEVIEPSNGMELNLTSPIPSDELTVSKKLMESFYEAKD</sequence>
<proteinExistence type="predicted"/>
<feature type="compositionally biased region" description="Basic and acidic residues" evidence="1">
    <location>
        <begin position="45"/>
        <end position="57"/>
    </location>
</feature>
<organism evidence="2 3">
    <name type="scientific">Citrus x changshan-huyou</name>
    <dbReference type="NCBI Taxonomy" id="2935761"/>
    <lineage>
        <taxon>Eukaryota</taxon>
        <taxon>Viridiplantae</taxon>
        <taxon>Streptophyta</taxon>
        <taxon>Embryophyta</taxon>
        <taxon>Tracheophyta</taxon>
        <taxon>Spermatophyta</taxon>
        <taxon>Magnoliopsida</taxon>
        <taxon>eudicotyledons</taxon>
        <taxon>Gunneridae</taxon>
        <taxon>Pentapetalae</taxon>
        <taxon>rosids</taxon>
        <taxon>malvids</taxon>
        <taxon>Sapindales</taxon>
        <taxon>Rutaceae</taxon>
        <taxon>Aurantioideae</taxon>
        <taxon>Citrus</taxon>
    </lineage>
</organism>
<dbReference type="AlphaFoldDB" id="A0AAP0QHI2"/>
<evidence type="ECO:0000313" key="2">
    <source>
        <dbReference type="EMBL" id="KAK9192673.1"/>
    </source>
</evidence>
<feature type="region of interest" description="Disordered" evidence="1">
    <location>
        <begin position="25"/>
        <end position="57"/>
    </location>
</feature>
<protein>
    <submittedName>
        <fullName evidence="2">Uncharacterized protein</fullName>
    </submittedName>
</protein>